<evidence type="ECO:0000313" key="1">
    <source>
        <dbReference type="EMBL" id="GAA1960959.1"/>
    </source>
</evidence>
<gene>
    <name evidence="1" type="ORF">GCM10009754_34610</name>
</gene>
<dbReference type="Pfam" id="PF13279">
    <property type="entry name" value="4HBT_2"/>
    <property type="match status" value="1"/>
</dbReference>
<dbReference type="EMBL" id="BAAANN010000012">
    <property type="protein sequence ID" value="GAA1960959.1"/>
    <property type="molecule type" value="Genomic_DNA"/>
</dbReference>
<protein>
    <submittedName>
        <fullName evidence="1">Thioesterase family protein</fullName>
    </submittedName>
</protein>
<evidence type="ECO:0000313" key="2">
    <source>
        <dbReference type="Proteomes" id="UP001501116"/>
    </source>
</evidence>
<accession>A0ABN2QZE3</accession>
<reference evidence="1 2" key="1">
    <citation type="journal article" date="2019" name="Int. J. Syst. Evol. Microbiol.">
        <title>The Global Catalogue of Microorganisms (GCM) 10K type strain sequencing project: providing services to taxonomists for standard genome sequencing and annotation.</title>
        <authorList>
            <consortium name="The Broad Institute Genomics Platform"/>
            <consortium name="The Broad Institute Genome Sequencing Center for Infectious Disease"/>
            <person name="Wu L."/>
            <person name="Ma J."/>
        </authorList>
    </citation>
    <scope>NUCLEOTIDE SEQUENCE [LARGE SCALE GENOMIC DNA]</scope>
    <source>
        <strain evidence="1 2">JCM 14545</strain>
    </source>
</reference>
<proteinExistence type="predicted"/>
<dbReference type="SUPFAM" id="SSF54637">
    <property type="entry name" value="Thioesterase/thiol ester dehydrase-isomerase"/>
    <property type="match status" value="1"/>
</dbReference>
<keyword evidence="2" id="KW-1185">Reference proteome</keyword>
<sequence length="141" mass="15830">MARVMLVRPRWSDMDSFRHVNHAKMVTLLEEARVPMLFADAGKAGLSEFAKGIVVVSLTVNYHAPVVVNGEDIRIEMTMRELKFSSFTLGYKVHNGPSESDRVAVTASTRLAPYDTATERPRHLSDAERDFLQAHLEEDTA</sequence>
<dbReference type="Proteomes" id="UP001501116">
    <property type="component" value="Unassembled WGS sequence"/>
</dbReference>
<organism evidence="1 2">
    <name type="scientific">Amycolatopsis minnesotensis</name>
    <dbReference type="NCBI Taxonomy" id="337894"/>
    <lineage>
        <taxon>Bacteria</taxon>
        <taxon>Bacillati</taxon>
        <taxon>Actinomycetota</taxon>
        <taxon>Actinomycetes</taxon>
        <taxon>Pseudonocardiales</taxon>
        <taxon>Pseudonocardiaceae</taxon>
        <taxon>Amycolatopsis</taxon>
    </lineage>
</organism>
<dbReference type="Gene3D" id="3.10.129.10">
    <property type="entry name" value="Hotdog Thioesterase"/>
    <property type="match status" value="1"/>
</dbReference>
<comment type="caution">
    <text evidence="1">The sequence shown here is derived from an EMBL/GenBank/DDBJ whole genome shotgun (WGS) entry which is preliminary data.</text>
</comment>
<dbReference type="CDD" id="cd00586">
    <property type="entry name" value="4HBT"/>
    <property type="match status" value="1"/>
</dbReference>
<dbReference type="InterPro" id="IPR029069">
    <property type="entry name" value="HotDog_dom_sf"/>
</dbReference>
<name>A0ABN2QZE3_9PSEU</name>